<evidence type="ECO:0000313" key="4">
    <source>
        <dbReference type="Proteomes" id="UP000694553"/>
    </source>
</evidence>
<feature type="compositionally biased region" description="Pro residues" evidence="1">
    <location>
        <begin position="258"/>
        <end position="268"/>
    </location>
</feature>
<feature type="compositionally biased region" description="Basic residues" evidence="1">
    <location>
        <begin position="195"/>
        <end position="208"/>
    </location>
</feature>
<dbReference type="Proteomes" id="UP000694553">
    <property type="component" value="Unassembled WGS sequence"/>
</dbReference>
<accession>A0A8U7NW03</accession>
<feature type="region of interest" description="Disordered" evidence="1">
    <location>
        <begin position="307"/>
        <end position="381"/>
    </location>
</feature>
<dbReference type="Ensembl" id="ENSCMUT00000006381.2">
    <property type="protein sequence ID" value="ENSCMUP00000005917.2"/>
    <property type="gene ID" value="ENSCMUG00000003939.2"/>
</dbReference>
<keyword evidence="2" id="KW-0732">Signal</keyword>
<reference evidence="4" key="1">
    <citation type="submission" date="2019-10" db="EMBL/GenBank/DDBJ databases">
        <title>Corvus moneduloides (New Caledonian crow) genome, bCorMon1, primary haplotype.</title>
        <authorList>
            <person name="Rutz C."/>
            <person name="Fungtammasan C."/>
            <person name="Mountcastle J."/>
            <person name="Formenti G."/>
            <person name="Chow W."/>
            <person name="Howe K."/>
            <person name="Steele M.P."/>
            <person name="Fernandes J."/>
            <person name="Gilbert M.T.P."/>
            <person name="Fedrigo O."/>
            <person name="Jarvis E.D."/>
            <person name="Gemmell N."/>
        </authorList>
    </citation>
    <scope>NUCLEOTIDE SEQUENCE [LARGE SCALE GENOMIC DNA]</scope>
</reference>
<keyword evidence="4" id="KW-1185">Reference proteome</keyword>
<sequence length="401" mass="43053">MAPRAHMSSGRLSQGLLLLWVLLGTGLCHTDAVTTSFGQNAGTSPPTAMSNGTAQPMERNYTYITQKCWDYFVDLMRNVTTAELCEWKVISRYGAAGPSPPVAGCRGWAIQRGSAGLGSVPLMSHPLPVSRLSSQALQRAAELPGVLGRPPELQLPQCTGRAVHLPEPSSLLPQLHPGAPSVLRPARRCAPGHDHRTHLPHPLPRHPGHLAQQGRQGTGLKLPSRPASGHGPPAAGLPDHPKRPVGSRGHQPALLRRPVPPAPSPAPRPGIKRFSPHAWRWFFGRSIPPWSRPGSPAQAWRQLLAVENAPGGTPGPAPGTRTGAGAVREGRRGRGHGEGRALSGAGAARGGRGPKVAGGACGGAGPAAGPEAGRGGRRRRRWFRRRQWRRRQWRRFRRWRR</sequence>
<feature type="chain" id="PRO_5043366564" evidence="2">
    <location>
        <begin position="31"/>
        <end position="401"/>
    </location>
</feature>
<protein>
    <submittedName>
        <fullName evidence="3">Vacuolar protein sorting 25 homolog</fullName>
    </submittedName>
</protein>
<feature type="signal peptide" evidence="2">
    <location>
        <begin position="1"/>
        <end position="30"/>
    </location>
</feature>
<feature type="compositionally biased region" description="Basic and acidic residues" evidence="1">
    <location>
        <begin position="328"/>
        <end position="339"/>
    </location>
</feature>
<feature type="region of interest" description="Disordered" evidence="1">
    <location>
        <begin position="164"/>
        <end position="273"/>
    </location>
</feature>
<dbReference type="AlphaFoldDB" id="A0A8C3GUN8"/>
<gene>
    <name evidence="3" type="primary">RAMP2</name>
</gene>
<accession>A0A8C3GUN8</accession>
<reference evidence="3" key="3">
    <citation type="submission" date="2025-09" db="UniProtKB">
        <authorList>
            <consortium name="Ensembl"/>
        </authorList>
    </citation>
    <scope>IDENTIFICATION</scope>
</reference>
<feature type="compositionally biased region" description="Low complexity" evidence="1">
    <location>
        <begin position="318"/>
        <end position="327"/>
    </location>
</feature>
<evidence type="ECO:0000256" key="1">
    <source>
        <dbReference type="SAM" id="MobiDB-lite"/>
    </source>
</evidence>
<organism evidence="3 4">
    <name type="scientific">Corvus moneduloides</name>
    <name type="common">New Caledonian crow</name>
    <dbReference type="NCBI Taxonomy" id="1196302"/>
    <lineage>
        <taxon>Eukaryota</taxon>
        <taxon>Metazoa</taxon>
        <taxon>Chordata</taxon>
        <taxon>Craniata</taxon>
        <taxon>Vertebrata</taxon>
        <taxon>Euteleostomi</taxon>
        <taxon>Archelosauria</taxon>
        <taxon>Archosauria</taxon>
        <taxon>Dinosauria</taxon>
        <taxon>Saurischia</taxon>
        <taxon>Theropoda</taxon>
        <taxon>Coelurosauria</taxon>
        <taxon>Aves</taxon>
        <taxon>Neognathae</taxon>
        <taxon>Neoaves</taxon>
        <taxon>Telluraves</taxon>
        <taxon>Australaves</taxon>
        <taxon>Passeriformes</taxon>
        <taxon>Corvoidea</taxon>
        <taxon>Corvidae</taxon>
        <taxon>Corvus</taxon>
    </lineage>
</organism>
<evidence type="ECO:0000256" key="2">
    <source>
        <dbReference type="SAM" id="SignalP"/>
    </source>
</evidence>
<reference evidence="3" key="2">
    <citation type="submission" date="2025-08" db="UniProtKB">
        <authorList>
            <consortium name="Ensembl"/>
        </authorList>
    </citation>
    <scope>IDENTIFICATION</scope>
</reference>
<proteinExistence type="predicted"/>
<evidence type="ECO:0000313" key="3">
    <source>
        <dbReference type="Ensembl" id="ENSCMUP00000005917.2"/>
    </source>
</evidence>
<name>A0A8C3GUN8_CORMO</name>